<evidence type="ECO:0000313" key="1">
    <source>
        <dbReference type="EMBL" id="PVY36634.1"/>
    </source>
</evidence>
<protein>
    <submittedName>
        <fullName evidence="1">Uncharacterized protein with Zn-ribbon domain DUF2116</fullName>
    </submittedName>
</protein>
<name>A0A2U1AJM7_9BACT</name>
<dbReference type="EMBL" id="QEKH01000034">
    <property type="protein sequence ID" value="PVY36634.1"/>
    <property type="molecule type" value="Genomic_DNA"/>
</dbReference>
<dbReference type="Proteomes" id="UP000245959">
    <property type="component" value="Unassembled WGS sequence"/>
</dbReference>
<comment type="caution">
    <text evidence="1">The sequence shown here is derived from an EMBL/GenBank/DDBJ whole genome shotgun (WGS) entry which is preliminary data.</text>
</comment>
<keyword evidence="2" id="KW-1185">Reference proteome</keyword>
<dbReference type="AlphaFoldDB" id="A0A2U1AJM7"/>
<evidence type="ECO:0000313" key="2">
    <source>
        <dbReference type="Proteomes" id="UP000245959"/>
    </source>
</evidence>
<accession>A0A2U1AJM7</accession>
<proteinExistence type="predicted"/>
<sequence length="222" mass="25902">MSRPKKIVEARECVICGAPALPERKTCSDACRDELLSRLARSRPQKPRKHRTRAVKIPCLWCRKEIRFTPAHQRKYCSKECMVNYWRAHFKPLPPGTCEICGQPCRRHHPTCGRKECVSARLRNKVQRKCTEAMMAAARASEKCRKGPENTHAKEWRLCSPAGELFVFRNMNYFVLSHPELFLPEHLRILSNHNPYAATMLRLLRPGVVRHMESWQGWTWAD</sequence>
<gene>
    <name evidence="1" type="ORF">C8D82_13441</name>
</gene>
<reference evidence="1 2" key="1">
    <citation type="submission" date="2018-04" db="EMBL/GenBank/DDBJ databases">
        <title>Genomic Encyclopedia of Type Strains, Phase IV (KMG-IV): sequencing the most valuable type-strain genomes for metagenomic binning, comparative biology and taxonomic classification.</title>
        <authorList>
            <person name="Goeker M."/>
        </authorList>
    </citation>
    <scope>NUCLEOTIDE SEQUENCE [LARGE SCALE GENOMIC DNA]</scope>
    <source>
        <strain evidence="1 2">DSM 14823</strain>
    </source>
</reference>
<organism evidence="1 2">
    <name type="scientific">Victivallis vadensis</name>
    <dbReference type="NCBI Taxonomy" id="172901"/>
    <lineage>
        <taxon>Bacteria</taxon>
        <taxon>Pseudomonadati</taxon>
        <taxon>Lentisphaerota</taxon>
        <taxon>Lentisphaeria</taxon>
        <taxon>Victivallales</taxon>
        <taxon>Victivallaceae</taxon>
        <taxon>Victivallis</taxon>
    </lineage>
</organism>